<organism evidence="7 8">
    <name type="scientific">Durusdinium trenchii</name>
    <dbReference type="NCBI Taxonomy" id="1381693"/>
    <lineage>
        <taxon>Eukaryota</taxon>
        <taxon>Sar</taxon>
        <taxon>Alveolata</taxon>
        <taxon>Dinophyceae</taxon>
        <taxon>Suessiales</taxon>
        <taxon>Symbiodiniaceae</taxon>
        <taxon>Durusdinium</taxon>
    </lineage>
</organism>
<evidence type="ECO:0000256" key="4">
    <source>
        <dbReference type="ARBA" id="ARBA00023163"/>
    </source>
</evidence>
<evidence type="ECO:0000256" key="6">
    <source>
        <dbReference type="RuleBase" id="RU364060"/>
    </source>
</evidence>
<dbReference type="EMBL" id="CAXAMM010001919">
    <property type="protein sequence ID" value="CAK8993975.1"/>
    <property type="molecule type" value="Genomic_DNA"/>
</dbReference>
<reference evidence="7 8" key="1">
    <citation type="submission" date="2024-02" db="EMBL/GenBank/DDBJ databases">
        <authorList>
            <person name="Chen Y."/>
            <person name="Shah S."/>
            <person name="Dougan E. K."/>
            <person name="Thang M."/>
            <person name="Chan C."/>
        </authorList>
    </citation>
    <scope>NUCLEOTIDE SEQUENCE [LARGE SCALE GENOMIC DNA]</scope>
</reference>
<dbReference type="PANTHER" id="PTHR21428:SF11">
    <property type="entry name" value="MEDIATOR OF RNA POLYMERASE II TRANSCRIPTION SUBUNIT 7"/>
    <property type="match status" value="1"/>
</dbReference>
<keyword evidence="4 6" id="KW-0804">Transcription</keyword>
<comment type="caution">
    <text evidence="7">The sequence shown here is derived from an EMBL/GenBank/DDBJ whole genome shotgun (WGS) entry which is preliminary data.</text>
</comment>
<comment type="similarity">
    <text evidence="2 6">Belongs to the Mediator complex subunit 7 family.</text>
</comment>
<feature type="non-terminal residue" evidence="7">
    <location>
        <position position="226"/>
    </location>
</feature>
<accession>A0ABP0HV00</accession>
<comment type="function">
    <text evidence="6">Component of the Mediator complex, a coactivator involved in the regulated transcription of nearly all RNA polymerase II-dependent genes. Mediator functions as a bridge to convey information from gene-specific regulatory proteins to the basal RNA polymerase II transcription machinery.</text>
</comment>
<evidence type="ECO:0000313" key="7">
    <source>
        <dbReference type="EMBL" id="CAK8993975.1"/>
    </source>
</evidence>
<keyword evidence="3 6" id="KW-0805">Transcription regulation</keyword>
<dbReference type="InterPro" id="IPR044888">
    <property type="entry name" value="Mediatior_Med7_sf"/>
</dbReference>
<keyword evidence="6" id="KW-0010">Activator</keyword>
<evidence type="ECO:0000256" key="2">
    <source>
        <dbReference type="ARBA" id="ARBA00009994"/>
    </source>
</evidence>
<name>A0ABP0HV00_9DINO</name>
<keyword evidence="8" id="KW-1185">Reference proteome</keyword>
<gene>
    <name evidence="7" type="ORF">SCF082_LOCUS3742</name>
</gene>
<evidence type="ECO:0000256" key="5">
    <source>
        <dbReference type="ARBA" id="ARBA00023242"/>
    </source>
</evidence>
<evidence type="ECO:0000256" key="1">
    <source>
        <dbReference type="ARBA" id="ARBA00004123"/>
    </source>
</evidence>
<dbReference type="SUPFAM" id="SSF140718">
    <property type="entry name" value="Mediator hinge subcomplex-like"/>
    <property type="match status" value="1"/>
</dbReference>
<evidence type="ECO:0000313" key="8">
    <source>
        <dbReference type="Proteomes" id="UP001642464"/>
    </source>
</evidence>
<sequence length="226" mass="25339">MAAKDEDGRPKASTVFPPPPVFYRSYGANAAAKHPMAVSLEPPAIPKGMYRSFGDPWDPDEKEKTLKEQEREELFERPEGGFTVDFLKKEISRLCKLLLTRYGEFVKALGDMDVPAPKLAEMTEEFTSINVNITYLVNQFRNAQGRQLLINKLKAQIEQRKQSAANLRRLIQEGHKQIMEKVSEVSTNAVAGISDEAGASTGGENPADMEVEQRTLNAFDLCREMM</sequence>
<dbReference type="Pfam" id="PF05983">
    <property type="entry name" value="Med7"/>
    <property type="match status" value="1"/>
</dbReference>
<evidence type="ECO:0000256" key="3">
    <source>
        <dbReference type="ARBA" id="ARBA00023015"/>
    </source>
</evidence>
<protein>
    <recommendedName>
        <fullName evidence="6">Mediator of RNA polymerase II transcription subunit 7</fullName>
    </recommendedName>
</protein>
<keyword evidence="5 6" id="KW-0539">Nucleus</keyword>
<dbReference type="Gene3D" id="6.10.140.200">
    <property type="match status" value="1"/>
</dbReference>
<dbReference type="PANTHER" id="PTHR21428">
    <property type="entry name" value="MEDIATOR OF RNA POLYMERASE II TRANSCRIPTION SUBUNIT 7"/>
    <property type="match status" value="1"/>
</dbReference>
<dbReference type="Proteomes" id="UP001642464">
    <property type="component" value="Unassembled WGS sequence"/>
</dbReference>
<comment type="subunit">
    <text evidence="6">Component of the Mediator complex.</text>
</comment>
<dbReference type="InterPro" id="IPR009244">
    <property type="entry name" value="Mediatior_Med7"/>
</dbReference>
<dbReference type="InterPro" id="IPR037212">
    <property type="entry name" value="Med7/Med21-like"/>
</dbReference>
<comment type="subcellular location">
    <subcellularLocation>
        <location evidence="1 6">Nucleus</location>
    </subcellularLocation>
</comment>
<proteinExistence type="inferred from homology"/>